<proteinExistence type="predicted"/>
<dbReference type="InterPro" id="IPR021133">
    <property type="entry name" value="HEAT_type_2"/>
</dbReference>
<evidence type="ECO:0000313" key="1">
    <source>
        <dbReference type="EMBL" id="SHI62019.1"/>
    </source>
</evidence>
<dbReference type="RefSeq" id="WP_143157924.1">
    <property type="nucleotide sequence ID" value="NZ_FQYR01000002.1"/>
</dbReference>
<protein>
    <recommendedName>
        <fullName evidence="3">HEAT repeat-containing protein</fullName>
    </recommendedName>
</protein>
<organism evidence="1 2">
    <name type="scientific">Rubritalea squalenifaciens DSM 18772</name>
    <dbReference type="NCBI Taxonomy" id="1123071"/>
    <lineage>
        <taxon>Bacteria</taxon>
        <taxon>Pseudomonadati</taxon>
        <taxon>Verrucomicrobiota</taxon>
        <taxon>Verrucomicrobiia</taxon>
        <taxon>Verrucomicrobiales</taxon>
        <taxon>Rubritaleaceae</taxon>
        <taxon>Rubritalea</taxon>
    </lineage>
</organism>
<dbReference type="PROSITE" id="PS50077">
    <property type="entry name" value="HEAT_REPEAT"/>
    <property type="match status" value="1"/>
</dbReference>
<evidence type="ECO:0000313" key="2">
    <source>
        <dbReference type="Proteomes" id="UP000184510"/>
    </source>
</evidence>
<sequence length="155" mass="17582">MGIKKDLPSLESDYDYASEWVNGMGFRFDMHGEHGNLKSLAEHLLDMALHHVNCKIRVESLDTLKYGCGNHYELISGLDLMRICRRFDTMTDDEVVVANELLGMWANPATMPYIEKFGDSPNSQVRVSALDAIDDINEIINFEQLKSKEQPKASD</sequence>
<evidence type="ECO:0008006" key="3">
    <source>
        <dbReference type="Google" id="ProtNLM"/>
    </source>
</evidence>
<dbReference type="STRING" id="1123071.SAMN02745181_0514"/>
<dbReference type="AlphaFoldDB" id="A0A1M6CM37"/>
<gene>
    <name evidence="1" type="ORF">SAMN02745181_0514</name>
</gene>
<dbReference type="InParanoid" id="A0A1M6CM37"/>
<accession>A0A1M6CM37</accession>
<reference evidence="1 2" key="1">
    <citation type="submission" date="2016-11" db="EMBL/GenBank/DDBJ databases">
        <authorList>
            <person name="Jaros S."/>
            <person name="Januszkiewicz K."/>
            <person name="Wedrychowicz H."/>
        </authorList>
    </citation>
    <scope>NUCLEOTIDE SEQUENCE [LARGE SCALE GENOMIC DNA]</scope>
    <source>
        <strain evidence="1 2">DSM 18772</strain>
    </source>
</reference>
<name>A0A1M6CM37_9BACT</name>
<dbReference type="EMBL" id="FQYR01000002">
    <property type="protein sequence ID" value="SHI62019.1"/>
    <property type="molecule type" value="Genomic_DNA"/>
</dbReference>
<dbReference type="Proteomes" id="UP000184510">
    <property type="component" value="Unassembled WGS sequence"/>
</dbReference>
<keyword evidence="2" id="KW-1185">Reference proteome</keyword>